<dbReference type="InterPro" id="IPR036396">
    <property type="entry name" value="Cyt_P450_sf"/>
</dbReference>
<dbReference type="Gene3D" id="1.10.630.10">
    <property type="entry name" value="Cytochrome P450"/>
    <property type="match status" value="1"/>
</dbReference>
<dbReference type="InterPro" id="IPR017972">
    <property type="entry name" value="Cyt_P450_CS"/>
</dbReference>
<evidence type="ECO:0000256" key="7">
    <source>
        <dbReference type="PIRSR" id="PIRSR602401-1"/>
    </source>
</evidence>
<dbReference type="SUPFAM" id="SSF48264">
    <property type="entry name" value="Cytochrome P450"/>
    <property type="match status" value="1"/>
</dbReference>
<accession>A0A0K0PD71</accession>
<dbReference type="PANTHER" id="PTHR24291:SF50">
    <property type="entry name" value="BIFUNCTIONAL ALBAFLAVENONE MONOOXYGENASE_TERPENE SYNTHASE"/>
    <property type="match status" value="1"/>
</dbReference>
<dbReference type="PANTHER" id="PTHR24291">
    <property type="entry name" value="CYTOCHROME P450 FAMILY 4"/>
    <property type="match status" value="1"/>
</dbReference>
<keyword evidence="2 7" id="KW-0349">Heme</keyword>
<evidence type="ECO:0000256" key="6">
    <source>
        <dbReference type="ARBA" id="ARBA00023033"/>
    </source>
</evidence>
<dbReference type="InterPro" id="IPR001128">
    <property type="entry name" value="Cyt_P450"/>
</dbReference>
<keyword evidence="4 8" id="KW-0560">Oxidoreductase</keyword>
<dbReference type="GO" id="GO:0016705">
    <property type="term" value="F:oxidoreductase activity, acting on paired donors, with incorporation or reduction of molecular oxygen"/>
    <property type="evidence" value="ECO:0007669"/>
    <property type="project" value="InterPro"/>
</dbReference>
<evidence type="ECO:0000256" key="3">
    <source>
        <dbReference type="ARBA" id="ARBA00022723"/>
    </source>
</evidence>
<dbReference type="AlphaFoldDB" id="A0A0K0PD71"/>
<sequence length="458" mass="51730">MTAVKTSFNENQLPDGPKAPPLFQLLDWIARPFEYLDECTDKYGDIFTLRLLGFPPLVLIANPQGIKEIFNLDGQYFDAAHTNKNGGGRLIMGDNSLILMDGARHERERKLLMPPFHGEKVKSYAKSICEITEKIASLWKIDQAFLAKDITQEITLKVIMQVLFGFSEGEKCEQLSSLIAHWLHMTSSPLRLSFIFLKPLQVDLGPWSPWGNFIRTKQKIYDLFQAEIDDKRTHPEKLGNDILSLMLSATDSEGQSMSNEQLKDEIITLLSAGHETTANGLAWGFYWLVKNPSIKEKLLQEIDSLGKNPDPIEISRLPYLTAVCQEILRLYPVVQVALARFAKQDIEIMGCCFKAGTTFIPSIYSVHRREDLYANSKQFKPERFLERQYTAYEFLPFGGGVRMCLGHALAMLEIKLVIATIISKYNLELADNKPIKPIRGSATIVPSNGVPLVVTGFR</sequence>
<comment type="similarity">
    <text evidence="1 8">Belongs to the cytochrome P450 family.</text>
</comment>
<evidence type="ECO:0000256" key="2">
    <source>
        <dbReference type="ARBA" id="ARBA00022617"/>
    </source>
</evidence>
<dbReference type="GO" id="GO:0004497">
    <property type="term" value="F:monooxygenase activity"/>
    <property type="evidence" value="ECO:0007669"/>
    <property type="project" value="UniProtKB-KW"/>
</dbReference>
<evidence type="ECO:0000256" key="4">
    <source>
        <dbReference type="ARBA" id="ARBA00023002"/>
    </source>
</evidence>
<keyword evidence="3 7" id="KW-0479">Metal-binding</keyword>
<proteinExistence type="inferred from homology"/>
<keyword evidence="5 7" id="KW-0408">Iron</keyword>
<comment type="cofactor">
    <cofactor evidence="7">
        <name>heme</name>
        <dbReference type="ChEBI" id="CHEBI:30413"/>
    </cofactor>
</comment>
<dbReference type="GO" id="GO:0005506">
    <property type="term" value="F:iron ion binding"/>
    <property type="evidence" value="ECO:0007669"/>
    <property type="project" value="InterPro"/>
</dbReference>
<feature type="binding site" description="axial binding residue" evidence="7">
    <location>
        <position position="404"/>
    </location>
    <ligand>
        <name>heme</name>
        <dbReference type="ChEBI" id="CHEBI:30413"/>
    </ligand>
    <ligandPart>
        <name>Fe</name>
        <dbReference type="ChEBI" id="CHEBI:18248"/>
    </ligandPart>
</feature>
<dbReference type="InterPro" id="IPR050196">
    <property type="entry name" value="Cytochrome_P450_Monoox"/>
</dbReference>
<evidence type="ECO:0000313" key="9">
    <source>
        <dbReference type="EMBL" id="AKQ22648.1"/>
    </source>
</evidence>
<dbReference type="Pfam" id="PF00067">
    <property type="entry name" value="p450"/>
    <property type="match status" value="1"/>
</dbReference>
<evidence type="ECO:0000256" key="5">
    <source>
        <dbReference type="ARBA" id="ARBA00023004"/>
    </source>
</evidence>
<organism evidence="9">
    <name type="scientific">Scytonema sp. PCC 10023</name>
    <dbReference type="NCBI Taxonomy" id="1680591"/>
    <lineage>
        <taxon>Bacteria</taxon>
        <taxon>Bacillati</taxon>
        <taxon>Cyanobacteriota</taxon>
        <taxon>Cyanophyceae</taxon>
        <taxon>Nostocales</taxon>
        <taxon>Scytonemataceae</taxon>
        <taxon>Scytonema</taxon>
    </lineage>
</organism>
<evidence type="ECO:0000256" key="8">
    <source>
        <dbReference type="RuleBase" id="RU000461"/>
    </source>
</evidence>
<name>A0A0K0PD71_9CYAN</name>
<keyword evidence="6 8" id="KW-0503">Monooxygenase</keyword>
<dbReference type="CDD" id="cd11053">
    <property type="entry name" value="CYP110-like"/>
    <property type="match status" value="1"/>
</dbReference>
<dbReference type="InterPro" id="IPR002401">
    <property type="entry name" value="Cyt_P450_E_grp-I"/>
</dbReference>
<dbReference type="PRINTS" id="PR00463">
    <property type="entry name" value="EP450I"/>
</dbReference>
<evidence type="ECO:0000256" key="1">
    <source>
        <dbReference type="ARBA" id="ARBA00010617"/>
    </source>
</evidence>
<dbReference type="GO" id="GO:0020037">
    <property type="term" value="F:heme binding"/>
    <property type="evidence" value="ECO:0007669"/>
    <property type="project" value="InterPro"/>
</dbReference>
<protein>
    <submittedName>
        <fullName evidence="9">Cytochrome P450</fullName>
    </submittedName>
</protein>
<dbReference type="EMBL" id="KR857271">
    <property type="protein sequence ID" value="AKQ22648.1"/>
    <property type="molecule type" value="Genomic_DNA"/>
</dbReference>
<dbReference type="PRINTS" id="PR00385">
    <property type="entry name" value="P450"/>
</dbReference>
<reference evidence="9" key="1">
    <citation type="submission" date="2015-05" db="EMBL/GenBank/DDBJ databases">
        <title>Metabolic and evolutionary origin of actin-binding polyketides from diverse organisms.</title>
        <authorList>
            <person name="Ueoka R."/>
            <person name="Uria A.R."/>
            <person name="Reiter S."/>
            <person name="Mori T."/>
            <person name="Karbaum P."/>
            <person name="Peters E.E."/>
            <person name="Helfrich E.J.N."/>
            <person name="Morinaka B.I."/>
            <person name="Gugger M."/>
            <person name="Takeyama H."/>
            <person name="Matsunaga S."/>
            <person name="Piel J."/>
        </authorList>
    </citation>
    <scope>NUCLEOTIDE SEQUENCE</scope>
    <source>
        <strain evidence="9">PCC 10023</strain>
    </source>
</reference>
<dbReference type="PROSITE" id="PS00086">
    <property type="entry name" value="CYTOCHROME_P450"/>
    <property type="match status" value="1"/>
</dbReference>